<dbReference type="InterPro" id="IPR007554">
    <property type="entry name" value="Glycerophosphate_synth"/>
</dbReference>
<evidence type="ECO:0000256" key="6">
    <source>
        <dbReference type="ARBA" id="ARBA00023136"/>
    </source>
</evidence>
<dbReference type="InterPro" id="IPR043149">
    <property type="entry name" value="TagF_N"/>
</dbReference>
<dbReference type="EMBL" id="BLMI01000112">
    <property type="protein sequence ID" value="GFI40946.1"/>
    <property type="molecule type" value="Genomic_DNA"/>
</dbReference>
<keyword evidence="5" id="KW-0777">Teichoic acid biosynthesis</keyword>
<dbReference type="SUPFAM" id="SSF53756">
    <property type="entry name" value="UDP-Glycosyltransferase/glycogen phosphorylase"/>
    <property type="match status" value="1"/>
</dbReference>
<dbReference type="Gene3D" id="3.40.50.12580">
    <property type="match status" value="1"/>
</dbReference>
<gene>
    <name evidence="7" type="primary">tagF_3</name>
    <name evidence="7" type="ORF">IMSAGC017_00986</name>
</gene>
<evidence type="ECO:0000256" key="4">
    <source>
        <dbReference type="ARBA" id="ARBA00022679"/>
    </source>
</evidence>
<name>A0A829ZA11_9FIRM</name>
<dbReference type="AlphaFoldDB" id="A0A829ZA11"/>
<keyword evidence="4 7" id="KW-0808">Transferase</keyword>
<dbReference type="Proteomes" id="UP000490821">
    <property type="component" value="Unassembled WGS sequence"/>
</dbReference>
<dbReference type="GO" id="GO:0005886">
    <property type="term" value="C:plasma membrane"/>
    <property type="evidence" value="ECO:0007669"/>
    <property type="project" value="UniProtKB-SubCell"/>
</dbReference>
<dbReference type="RefSeq" id="WP_172472354.1">
    <property type="nucleotide sequence ID" value="NZ_BLMI01000112.1"/>
</dbReference>
<dbReference type="InterPro" id="IPR051612">
    <property type="entry name" value="Teichoic_Acid_Biosynth"/>
</dbReference>
<keyword evidence="6" id="KW-0472">Membrane</keyword>
<accession>A0A829ZA11</accession>
<dbReference type="GO" id="GO:0019350">
    <property type="term" value="P:teichoic acid biosynthetic process"/>
    <property type="evidence" value="ECO:0007669"/>
    <property type="project" value="UniProtKB-KW"/>
</dbReference>
<dbReference type="EC" id="2.7.8.12" evidence="7"/>
<dbReference type="Pfam" id="PF04464">
    <property type="entry name" value="Glyphos_transf"/>
    <property type="match status" value="1"/>
</dbReference>
<sequence>MIHRIKLFIYQIFRFLKIKKRVMFFSYYGENYGGSPKYISEYILKNDIQLPIVWAFIKPDNFVFLKDNCILVKYHSIKYFYYLATSKIIITNYRMTTDFIKRKNQYYIQTWHSSLRLKQIEKDAENYLLPNYIQMAKRDSKQIDLVLTGSKKSKKIFQNSFWYEGDYLDCGTPQCDLFFSENQVIDDKVRRYFNLSDNVHIALYAPTFRKNHKLDAYDLDYEMLLQSLEKKFGGEWVLLIRLHPHLKYISQQMQYSEKIIHASNYDDVQELLYCTDFLVTDYSAIMFDYLVTKKPCLLYLPDLNDYIKNERALYFDIKSLPFLKCYDNQEIKKIIEEFKIETYLSKCESFITNDIQSYDSGFACEKVYKRILEEMANEEI</sequence>
<protein>
    <submittedName>
        <fullName evidence="7">Teichoic acid poly(Glycerol phosphate) polymerase</fullName>
        <ecNumber evidence="7">2.7.8.12</ecNumber>
    </submittedName>
</protein>
<evidence type="ECO:0000256" key="1">
    <source>
        <dbReference type="ARBA" id="ARBA00004202"/>
    </source>
</evidence>
<dbReference type="GO" id="GO:0047355">
    <property type="term" value="F:CDP-glycerol glycerophosphotransferase activity"/>
    <property type="evidence" value="ECO:0007669"/>
    <property type="project" value="UniProtKB-EC"/>
</dbReference>
<evidence type="ECO:0000313" key="7">
    <source>
        <dbReference type="EMBL" id="GFI40946.1"/>
    </source>
</evidence>
<keyword evidence="3" id="KW-1003">Cell membrane</keyword>
<evidence type="ECO:0000256" key="5">
    <source>
        <dbReference type="ARBA" id="ARBA00022944"/>
    </source>
</evidence>
<organism evidence="7 8">
    <name type="scientific">Thomasclavelia cocleata</name>
    <dbReference type="NCBI Taxonomy" id="69824"/>
    <lineage>
        <taxon>Bacteria</taxon>
        <taxon>Bacillati</taxon>
        <taxon>Bacillota</taxon>
        <taxon>Erysipelotrichia</taxon>
        <taxon>Erysipelotrichales</taxon>
        <taxon>Coprobacillaceae</taxon>
        <taxon>Thomasclavelia</taxon>
    </lineage>
</organism>
<comment type="caution">
    <text evidence="7">The sequence shown here is derived from an EMBL/GenBank/DDBJ whole genome shotgun (WGS) entry which is preliminary data.</text>
</comment>
<reference evidence="7 8" key="1">
    <citation type="journal article" date="2020" name="Microbiome">
        <title>Single-cell genomics of uncultured bacteria reveals dietary fiber responders in the mouse gut microbiota.</title>
        <authorList>
            <person name="Chijiiwa R."/>
            <person name="Hosokawa M."/>
            <person name="Kogawa M."/>
            <person name="Nishikawa Y."/>
            <person name="Ide K."/>
            <person name="Sakanashi C."/>
            <person name="Takahashi K."/>
            <person name="Takeyama H."/>
        </authorList>
    </citation>
    <scope>NUCLEOTIDE SEQUENCE [LARGE SCALE GENOMIC DNA]</scope>
    <source>
        <strain evidence="7">IMSAGC_017</strain>
    </source>
</reference>
<proteinExistence type="inferred from homology"/>
<evidence type="ECO:0000313" key="8">
    <source>
        <dbReference type="Proteomes" id="UP000490821"/>
    </source>
</evidence>
<dbReference type="PANTHER" id="PTHR37316:SF3">
    <property type="entry name" value="TEICHOIC ACID GLYCEROL-PHOSPHATE TRANSFERASE"/>
    <property type="match status" value="1"/>
</dbReference>
<comment type="subcellular location">
    <subcellularLocation>
        <location evidence="1">Cell membrane</location>
        <topology evidence="1">Peripheral membrane protein</topology>
    </subcellularLocation>
</comment>
<evidence type="ECO:0000256" key="3">
    <source>
        <dbReference type="ARBA" id="ARBA00022475"/>
    </source>
</evidence>
<dbReference type="PANTHER" id="PTHR37316">
    <property type="entry name" value="TEICHOIC ACID GLYCEROL-PHOSPHATE PRIMASE"/>
    <property type="match status" value="1"/>
</dbReference>
<dbReference type="InterPro" id="IPR043148">
    <property type="entry name" value="TagF_C"/>
</dbReference>
<evidence type="ECO:0000256" key="2">
    <source>
        <dbReference type="ARBA" id="ARBA00010488"/>
    </source>
</evidence>
<comment type="similarity">
    <text evidence="2">Belongs to the CDP-glycerol glycerophosphotransferase family.</text>
</comment>
<dbReference type="Gene3D" id="3.40.50.11820">
    <property type="match status" value="1"/>
</dbReference>